<dbReference type="Proteomes" id="UP000425178">
    <property type="component" value="Chromosome"/>
</dbReference>
<dbReference type="EC" id="2.3.1.183" evidence="4"/>
<dbReference type="PANTHER" id="PTHR43072">
    <property type="entry name" value="N-ACETYLTRANSFERASE"/>
    <property type="match status" value="1"/>
</dbReference>
<dbReference type="EMBL" id="CP046453">
    <property type="protein sequence ID" value="QGU04137.1"/>
    <property type="molecule type" value="Genomic_DNA"/>
</dbReference>
<accession>A0A6B8VWP8</accession>
<proteinExistence type="predicted"/>
<protein>
    <submittedName>
        <fullName evidence="4">Phosphinothricin acetyltransferase YwnH</fullName>
        <ecNumber evidence="4">2.3.1.183</ecNumber>
    </submittedName>
</protein>
<organism evidence="4 5">
    <name type="scientific">Corynebacterium comes</name>
    <dbReference type="NCBI Taxonomy" id="2675218"/>
    <lineage>
        <taxon>Bacteria</taxon>
        <taxon>Bacillati</taxon>
        <taxon>Actinomycetota</taxon>
        <taxon>Actinomycetes</taxon>
        <taxon>Mycobacteriales</taxon>
        <taxon>Corynebacteriaceae</taxon>
        <taxon>Corynebacterium</taxon>
    </lineage>
</organism>
<dbReference type="Gene3D" id="3.40.630.30">
    <property type="match status" value="1"/>
</dbReference>
<dbReference type="KEGG" id="ccoe:CETAM_04330"/>
<keyword evidence="2 4" id="KW-0012">Acyltransferase</keyword>
<gene>
    <name evidence="4" type="primary">ywnH</name>
    <name evidence="4" type="ORF">CETAM_04330</name>
</gene>
<dbReference type="SUPFAM" id="SSF55729">
    <property type="entry name" value="Acyl-CoA N-acyltransferases (Nat)"/>
    <property type="match status" value="1"/>
</dbReference>
<evidence type="ECO:0000256" key="2">
    <source>
        <dbReference type="ARBA" id="ARBA00023315"/>
    </source>
</evidence>
<dbReference type="InterPro" id="IPR016181">
    <property type="entry name" value="Acyl_CoA_acyltransferase"/>
</dbReference>
<dbReference type="AlphaFoldDB" id="A0A6B8VWP8"/>
<keyword evidence="1 4" id="KW-0808">Transferase</keyword>
<reference evidence="4 5" key="1">
    <citation type="journal article" date="2021" name="Int. J. Syst. Evol. Microbiol.">
        <title>Classification of three corynebacterial strains isolated from a small paddock in North Rhine-Westphalia: proposal of &lt;i&gt;Corynebacterium kalinowskii&lt;/i&gt; sp. nov., &lt;i&gt;Corynebacterium comes&lt;/i&gt; sp. nov. and &lt;i&gt;Corynebacterium occultum&lt;/i&gt; sp. nov.</title>
        <authorList>
            <person name="Schaffert L."/>
            <person name="Ruwe M."/>
            <person name="Milse J."/>
            <person name="Hanuschka K."/>
            <person name="Ortseifen V."/>
            <person name="Droste J."/>
            <person name="Brandt D."/>
            <person name="Schl L."/>
            <person name="Kutter Y."/>
            <person name="Vinke S."/>
            <person name="Vieh P."/>
            <person name="Jacob L."/>
            <person name="L N.C."/>
            <person name="Schulte-Berndt E."/>
            <person name="Hain C."/>
            <person name="Linder M."/>
            <person name="Schmidt P."/>
            <person name="Wollenschl L."/>
            <person name="Luttermann T."/>
            <person name="Thieme E."/>
            <person name="Hassa J."/>
            <person name="Haak M."/>
            <person name="Wittchen M."/>
            <person name="Mentz A."/>
            <person name="Persicke M."/>
            <person name="Busche T."/>
            <person name="R C."/>
        </authorList>
    </citation>
    <scope>NUCLEOTIDE SEQUENCE [LARGE SCALE GENOMIC DNA]</scope>
    <source>
        <strain evidence="4 5">2019</strain>
    </source>
</reference>
<evidence type="ECO:0000313" key="5">
    <source>
        <dbReference type="Proteomes" id="UP000425178"/>
    </source>
</evidence>
<dbReference type="InterPro" id="IPR000182">
    <property type="entry name" value="GNAT_dom"/>
</dbReference>
<dbReference type="Pfam" id="PF00583">
    <property type="entry name" value="Acetyltransf_1"/>
    <property type="match status" value="1"/>
</dbReference>
<evidence type="ECO:0000313" key="4">
    <source>
        <dbReference type="EMBL" id="QGU04137.1"/>
    </source>
</evidence>
<feature type="domain" description="N-acetyltransferase" evidence="3">
    <location>
        <begin position="25"/>
        <end position="190"/>
    </location>
</feature>
<dbReference type="CDD" id="cd04301">
    <property type="entry name" value="NAT_SF"/>
    <property type="match status" value="1"/>
</dbReference>
<dbReference type="PROSITE" id="PS51186">
    <property type="entry name" value="GNAT"/>
    <property type="match status" value="1"/>
</dbReference>
<evidence type="ECO:0000259" key="3">
    <source>
        <dbReference type="PROSITE" id="PS51186"/>
    </source>
</evidence>
<dbReference type="GO" id="GO:0102971">
    <property type="term" value="F:phosphinothricin N-acetyltransferase activity"/>
    <property type="evidence" value="ECO:0007669"/>
    <property type="project" value="UniProtKB-EC"/>
</dbReference>
<sequence>MPADAQRLRAPRGVGNNVGMADATFTLRPIRPEDYPQVRAIYESGLESGHATYETQAPTWQQFFRAKIMESVFVAADNEDPGKLLGWVAAAPISSRSVFHGVVENSIYIHPDARGRGVAGALLDKLIDVCGGLHKWGIHAWVFPENEGSAALHRSRGFEKVGTFRHLAKMSYGDMAGQWRDTDVYEKLLPKPGE</sequence>
<keyword evidence="5" id="KW-1185">Reference proteome</keyword>
<evidence type="ECO:0000256" key="1">
    <source>
        <dbReference type="ARBA" id="ARBA00022679"/>
    </source>
</evidence>
<name>A0A6B8VWP8_9CORY</name>
<dbReference type="PANTHER" id="PTHR43072:SF23">
    <property type="entry name" value="UPF0039 PROTEIN C11D3.02C"/>
    <property type="match status" value="1"/>
</dbReference>